<keyword evidence="3" id="KW-1185">Reference proteome</keyword>
<evidence type="ECO:0000313" key="3">
    <source>
        <dbReference type="Proteomes" id="UP000806528"/>
    </source>
</evidence>
<organism evidence="2 3">
    <name type="scientific">Nocardiopsis coralli</name>
    <dbReference type="NCBI Taxonomy" id="2772213"/>
    <lineage>
        <taxon>Bacteria</taxon>
        <taxon>Bacillati</taxon>
        <taxon>Actinomycetota</taxon>
        <taxon>Actinomycetes</taxon>
        <taxon>Streptosporangiales</taxon>
        <taxon>Nocardiopsidaceae</taxon>
        <taxon>Nocardiopsis</taxon>
    </lineage>
</organism>
<comment type="caution">
    <text evidence="2">The sequence shown here is derived from an EMBL/GenBank/DDBJ whole genome shotgun (WGS) entry which is preliminary data.</text>
</comment>
<dbReference type="Proteomes" id="UP000806528">
    <property type="component" value="Unassembled WGS sequence"/>
</dbReference>
<reference evidence="2 3" key="1">
    <citation type="submission" date="2020-09" db="EMBL/GenBank/DDBJ databases">
        <title>Diversity and distribution of actinomycetes associated with coral in the coast of Hainan.</title>
        <authorList>
            <person name="Li F."/>
        </authorList>
    </citation>
    <scope>NUCLEOTIDE SEQUENCE [LARGE SCALE GENOMIC DNA]</scope>
    <source>
        <strain evidence="2 3">HNM0947</strain>
    </source>
</reference>
<name>A0ABR9P976_9ACTN</name>
<feature type="compositionally biased region" description="Basic and acidic residues" evidence="1">
    <location>
        <begin position="117"/>
        <end position="129"/>
    </location>
</feature>
<proteinExistence type="predicted"/>
<dbReference type="RefSeq" id="WP_193122862.1">
    <property type="nucleotide sequence ID" value="NZ_JADBGI010000013.1"/>
</dbReference>
<sequence length="129" mass="14372">MGDTEFDHISTEKLHEDAVELARRRWDVRFFWRVLRLIPAAEAAAGQQEASEASVAQLSGLLYEAFSAETDPKVQEALRPVYISYLRDHGELPEPGTEGDGDREAGAEGPDSEEQDRDAGETPENRSEQ</sequence>
<accession>A0ABR9P976</accession>
<feature type="region of interest" description="Disordered" evidence="1">
    <location>
        <begin position="88"/>
        <end position="129"/>
    </location>
</feature>
<gene>
    <name evidence="2" type="ORF">IDM40_16350</name>
</gene>
<protein>
    <submittedName>
        <fullName evidence="2">Uncharacterized protein</fullName>
    </submittedName>
</protein>
<evidence type="ECO:0000256" key="1">
    <source>
        <dbReference type="SAM" id="MobiDB-lite"/>
    </source>
</evidence>
<evidence type="ECO:0000313" key="2">
    <source>
        <dbReference type="EMBL" id="MBE3000260.1"/>
    </source>
</evidence>
<dbReference type="EMBL" id="JADBGI010000013">
    <property type="protein sequence ID" value="MBE3000260.1"/>
    <property type="molecule type" value="Genomic_DNA"/>
</dbReference>